<name>A0AAP0D8V7_9ASTR</name>
<proteinExistence type="predicted"/>
<evidence type="ECO:0000313" key="2">
    <source>
        <dbReference type="EMBL" id="KAK9066804.1"/>
    </source>
</evidence>
<feature type="region of interest" description="Disordered" evidence="1">
    <location>
        <begin position="1"/>
        <end position="44"/>
    </location>
</feature>
<gene>
    <name evidence="2" type="ORF">SSX86_014127</name>
</gene>
<evidence type="ECO:0000256" key="1">
    <source>
        <dbReference type="SAM" id="MobiDB-lite"/>
    </source>
</evidence>
<dbReference type="AlphaFoldDB" id="A0AAP0D8V7"/>
<reference evidence="2 3" key="1">
    <citation type="submission" date="2024-04" db="EMBL/GenBank/DDBJ databases">
        <title>The reference genome of an endangered Asteraceae, Deinandra increscens subsp. villosa, native to the Central Coast of California.</title>
        <authorList>
            <person name="Guilliams M."/>
            <person name="Hasenstab-Lehman K."/>
            <person name="Meyer R."/>
            <person name="Mcevoy S."/>
        </authorList>
    </citation>
    <scope>NUCLEOTIDE SEQUENCE [LARGE SCALE GENOMIC DNA]</scope>
    <source>
        <tissue evidence="2">Leaf</tissue>
    </source>
</reference>
<organism evidence="2 3">
    <name type="scientific">Deinandra increscens subsp. villosa</name>
    <dbReference type="NCBI Taxonomy" id="3103831"/>
    <lineage>
        <taxon>Eukaryota</taxon>
        <taxon>Viridiplantae</taxon>
        <taxon>Streptophyta</taxon>
        <taxon>Embryophyta</taxon>
        <taxon>Tracheophyta</taxon>
        <taxon>Spermatophyta</taxon>
        <taxon>Magnoliopsida</taxon>
        <taxon>eudicotyledons</taxon>
        <taxon>Gunneridae</taxon>
        <taxon>Pentapetalae</taxon>
        <taxon>asterids</taxon>
        <taxon>campanulids</taxon>
        <taxon>Asterales</taxon>
        <taxon>Asteraceae</taxon>
        <taxon>Asteroideae</taxon>
        <taxon>Heliantheae alliance</taxon>
        <taxon>Madieae</taxon>
        <taxon>Madiinae</taxon>
        <taxon>Deinandra</taxon>
    </lineage>
</organism>
<protein>
    <submittedName>
        <fullName evidence="2">Uncharacterized protein</fullName>
    </submittedName>
</protein>
<sequence>MNLQTHMSGQFSGQVPSQSGTSMSAVPHQQTIMQSSGGQRSTLNMDPSLVKVRRFIQDRIYEYLMKRQQTQELAPKKMIDIVRRLEEGLFKIATTKEEYTNIDTLEHRLHSLIKRLPHNQQYQQQGNTSVRMGTMIPNPGMPQSGDSSLTVPLSMGNMVPPAVNTGDFLPNGYQQSTDKFLQ</sequence>
<dbReference type="EMBL" id="JBCNJP010000015">
    <property type="protein sequence ID" value="KAK9066804.1"/>
    <property type="molecule type" value="Genomic_DNA"/>
</dbReference>
<evidence type="ECO:0000313" key="3">
    <source>
        <dbReference type="Proteomes" id="UP001408789"/>
    </source>
</evidence>
<keyword evidence="3" id="KW-1185">Reference proteome</keyword>
<accession>A0AAP0D8V7</accession>
<dbReference type="Proteomes" id="UP001408789">
    <property type="component" value="Unassembled WGS sequence"/>
</dbReference>
<comment type="caution">
    <text evidence="2">The sequence shown here is derived from an EMBL/GenBank/DDBJ whole genome shotgun (WGS) entry which is preliminary data.</text>
</comment>